<dbReference type="SUPFAM" id="SSF48264">
    <property type="entry name" value="Cytochrome P450"/>
    <property type="match status" value="1"/>
</dbReference>
<evidence type="ECO:0000256" key="2">
    <source>
        <dbReference type="RuleBase" id="RU000461"/>
    </source>
</evidence>
<reference evidence="4" key="1">
    <citation type="journal article" date="2019" name="Int. J. Syst. Evol. Microbiol.">
        <title>The Global Catalogue of Microorganisms (GCM) 10K type strain sequencing project: providing services to taxonomists for standard genome sequencing and annotation.</title>
        <authorList>
            <consortium name="The Broad Institute Genomics Platform"/>
            <consortium name="The Broad Institute Genome Sequencing Center for Infectious Disease"/>
            <person name="Wu L."/>
            <person name="Ma J."/>
        </authorList>
    </citation>
    <scope>NUCLEOTIDE SEQUENCE [LARGE SCALE GENOMIC DNA]</scope>
    <source>
        <strain evidence="4">JCM 30846</strain>
    </source>
</reference>
<dbReference type="PROSITE" id="PS00086">
    <property type="entry name" value="CYTOCHROME_P450"/>
    <property type="match status" value="1"/>
</dbReference>
<keyword evidence="2" id="KW-0349">Heme</keyword>
<dbReference type="Pfam" id="PF00067">
    <property type="entry name" value="p450"/>
    <property type="match status" value="1"/>
</dbReference>
<keyword evidence="2" id="KW-0503">Monooxygenase</keyword>
<keyword evidence="2" id="KW-0560">Oxidoreductase</keyword>
<accession>A0ABP7ET66</accession>
<keyword evidence="4" id="KW-1185">Reference proteome</keyword>
<proteinExistence type="inferred from homology"/>
<keyword evidence="2" id="KW-0479">Metal-binding</keyword>
<dbReference type="EMBL" id="BAABEP010000011">
    <property type="protein sequence ID" value="GAA3723928.1"/>
    <property type="molecule type" value="Genomic_DNA"/>
</dbReference>
<evidence type="ECO:0000313" key="3">
    <source>
        <dbReference type="EMBL" id="GAA3723928.1"/>
    </source>
</evidence>
<dbReference type="RefSeq" id="WP_345644772.1">
    <property type="nucleotide sequence ID" value="NZ_BAABEP010000011.1"/>
</dbReference>
<gene>
    <name evidence="3" type="ORF">GCM10023082_22540</name>
</gene>
<dbReference type="Proteomes" id="UP001499884">
    <property type="component" value="Unassembled WGS sequence"/>
</dbReference>
<organism evidence="3 4">
    <name type="scientific">Streptomyces tremellae</name>
    <dbReference type="NCBI Taxonomy" id="1124239"/>
    <lineage>
        <taxon>Bacteria</taxon>
        <taxon>Bacillati</taxon>
        <taxon>Actinomycetota</taxon>
        <taxon>Actinomycetes</taxon>
        <taxon>Kitasatosporales</taxon>
        <taxon>Streptomycetaceae</taxon>
        <taxon>Streptomyces</taxon>
    </lineage>
</organism>
<protein>
    <submittedName>
        <fullName evidence="3">Cytochrome P450</fullName>
    </submittedName>
</protein>
<dbReference type="PANTHER" id="PTHR46696">
    <property type="entry name" value="P450, PUTATIVE (EUROFUNG)-RELATED"/>
    <property type="match status" value="1"/>
</dbReference>
<dbReference type="InterPro" id="IPR002397">
    <property type="entry name" value="Cyt_P450_B"/>
</dbReference>
<name>A0ABP7ET66_9ACTN</name>
<dbReference type="InterPro" id="IPR001128">
    <property type="entry name" value="Cyt_P450"/>
</dbReference>
<dbReference type="Gene3D" id="1.10.630.10">
    <property type="entry name" value="Cytochrome P450"/>
    <property type="match status" value="1"/>
</dbReference>
<comment type="similarity">
    <text evidence="1 2">Belongs to the cytochrome P450 family.</text>
</comment>
<evidence type="ECO:0000313" key="4">
    <source>
        <dbReference type="Proteomes" id="UP001499884"/>
    </source>
</evidence>
<dbReference type="InterPro" id="IPR017972">
    <property type="entry name" value="Cyt_P450_CS"/>
</dbReference>
<sequence>MTTTPPQDVITRLTGAFDFHDPEYTPQTAEDINAALREKTPVAYSPAHGGIWVLSRYEHVRAALRDHETFSSGSGVHFPRAAGMPKFSPIDYDPPEHGEIRRLMAPPVDRDAVARLEPAVARLAADLVAPIVRRGHGDFVAELSRPFAIGALALAIGLSERAQREIRELTAAMWRRMAKDGDSSAFWPAYRDLLSGEIERARREPGDSYLSWLVRARIDGEPVSDELLYSVIVSYCVAGHDNTMNTVSRVLWHLAGDPALQRRIKAEPGLAAQVAEETLRRWCPTDRFTRVTARDVTVDGVTIPKGSRVVLLFDAANRDPDMFPDPDAFRPDRDNAHRHLSFGNGLHHCLGARLARAEFGAVLGELARHPEYLLTEEPRLSFENGRHIMFDRVPVRFERTGTTAGKAGD</sequence>
<keyword evidence="2" id="KW-0408">Iron</keyword>
<dbReference type="PANTHER" id="PTHR46696:SF6">
    <property type="entry name" value="P450, PUTATIVE (EUROFUNG)-RELATED"/>
    <property type="match status" value="1"/>
</dbReference>
<comment type="caution">
    <text evidence="3">The sequence shown here is derived from an EMBL/GenBank/DDBJ whole genome shotgun (WGS) entry which is preliminary data.</text>
</comment>
<dbReference type="InterPro" id="IPR036396">
    <property type="entry name" value="Cyt_P450_sf"/>
</dbReference>
<evidence type="ECO:0000256" key="1">
    <source>
        <dbReference type="ARBA" id="ARBA00010617"/>
    </source>
</evidence>
<dbReference type="PRINTS" id="PR00359">
    <property type="entry name" value="BP450"/>
</dbReference>